<dbReference type="GO" id="GO:0006303">
    <property type="term" value="P:double-strand break repair via nonhomologous end joining"/>
    <property type="evidence" value="ECO:0007669"/>
    <property type="project" value="TreeGrafter"/>
</dbReference>
<comment type="caution">
    <text evidence="2">The sequence shown here is derived from an EMBL/GenBank/DDBJ whole genome shotgun (WGS) entry which is preliminary data.</text>
</comment>
<evidence type="ECO:0000256" key="1">
    <source>
        <dbReference type="SAM" id="MobiDB-lite"/>
    </source>
</evidence>
<dbReference type="PANTHER" id="PTHR23240:SF31">
    <property type="entry name" value="DNA REPAIR METALLO-BETA-LACTAMASE FAMILY PROTEIN"/>
    <property type="match status" value="1"/>
</dbReference>
<feature type="compositionally biased region" description="Low complexity" evidence="1">
    <location>
        <begin position="502"/>
        <end position="515"/>
    </location>
</feature>
<feature type="compositionally biased region" description="Low complexity" evidence="1">
    <location>
        <begin position="292"/>
        <end position="309"/>
    </location>
</feature>
<dbReference type="AlphaFoldDB" id="A0A835SFL8"/>
<evidence type="ECO:0000313" key="3">
    <source>
        <dbReference type="Proteomes" id="UP000650467"/>
    </source>
</evidence>
<dbReference type="EMBL" id="JAEHOC010000063">
    <property type="protein sequence ID" value="KAG2424636.1"/>
    <property type="molecule type" value="Genomic_DNA"/>
</dbReference>
<dbReference type="GO" id="GO:0036297">
    <property type="term" value="P:interstrand cross-link repair"/>
    <property type="evidence" value="ECO:0007669"/>
    <property type="project" value="TreeGrafter"/>
</dbReference>
<dbReference type="Gene3D" id="3.60.15.10">
    <property type="entry name" value="Ribonuclease Z/Hydroxyacylglutathione hydrolase-like"/>
    <property type="match status" value="1"/>
</dbReference>
<feature type="compositionally biased region" description="Gly residues" evidence="1">
    <location>
        <begin position="581"/>
        <end position="590"/>
    </location>
</feature>
<feature type="region of interest" description="Disordered" evidence="1">
    <location>
        <begin position="789"/>
        <end position="909"/>
    </location>
</feature>
<feature type="compositionally biased region" description="Low complexity" evidence="1">
    <location>
        <begin position="320"/>
        <end position="329"/>
    </location>
</feature>
<feature type="compositionally biased region" description="Low complexity" evidence="1">
    <location>
        <begin position="884"/>
        <end position="899"/>
    </location>
</feature>
<organism evidence="2 3">
    <name type="scientific">Chlamydomonas incerta</name>
    <dbReference type="NCBI Taxonomy" id="51695"/>
    <lineage>
        <taxon>Eukaryota</taxon>
        <taxon>Viridiplantae</taxon>
        <taxon>Chlorophyta</taxon>
        <taxon>core chlorophytes</taxon>
        <taxon>Chlorophyceae</taxon>
        <taxon>CS clade</taxon>
        <taxon>Chlamydomonadales</taxon>
        <taxon>Chlamydomonadaceae</taxon>
        <taxon>Chlamydomonas</taxon>
    </lineage>
</organism>
<gene>
    <name evidence="2" type="ORF">HXX76_014361</name>
</gene>
<dbReference type="Proteomes" id="UP000650467">
    <property type="component" value="Unassembled WGS sequence"/>
</dbReference>
<dbReference type="SUPFAM" id="SSF56281">
    <property type="entry name" value="Metallo-hydrolase/oxidoreductase"/>
    <property type="match status" value="1"/>
</dbReference>
<feature type="region of interest" description="Disordered" evidence="1">
    <location>
        <begin position="502"/>
        <end position="625"/>
    </location>
</feature>
<name>A0A835SFL8_CHLIN</name>
<feature type="compositionally biased region" description="Low complexity" evidence="1">
    <location>
        <begin position="610"/>
        <end position="619"/>
    </location>
</feature>
<evidence type="ECO:0000313" key="2">
    <source>
        <dbReference type="EMBL" id="KAG2424636.1"/>
    </source>
</evidence>
<dbReference type="GO" id="GO:0003684">
    <property type="term" value="F:damaged DNA binding"/>
    <property type="evidence" value="ECO:0007669"/>
    <property type="project" value="TreeGrafter"/>
</dbReference>
<proteinExistence type="predicted"/>
<dbReference type="OrthoDB" id="550091at2759"/>
<feature type="region of interest" description="Disordered" evidence="1">
    <location>
        <begin position="292"/>
        <end position="363"/>
    </location>
</feature>
<evidence type="ECO:0008006" key="4">
    <source>
        <dbReference type="Google" id="ProtNLM"/>
    </source>
</evidence>
<protein>
    <recommendedName>
        <fullName evidence="4">DNA repair metallo-beta-lactamase domain-containing protein</fullName>
    </recommendedName>
</protein>
<feature type="compositionally biased region" description="Low complexity" evidence="1">
    <location>
        <begin position="856"/>
        <end position="868"/>
    </location>
</feature>
<feature type="compositionally biased region" description="Gly residues" evidence="1">
    <location>
        <begin position="987"/>
        <end position="1001"/>
    </location>
</feature>
<feature type="region of interest" description="Disordered" evidence="1">
    <location>
        <begin position="926"/>
        <end position="1003"/>
    </location>
</feature>
<dbReference type="PANTHER" id="PTHR23240">
    <property type="entry name" value="DNA CROSS-LINK REPAIR PROTEIN PSO2/SNM1-RELATED"/>
    <property type="match status" value="1"/>
</dbReference>
<sequence length="1165" mass="117773">MARYARSTDHTDGIETTTADVYCTDLTRRLLLLRCPGAQQAGPQNAGQGNRFHTLELGARTKVSYDGTTFDVTALDANHCPGSAMFLFQGAFGNILHTGDCRFTEVVVRSVQEALGRGHQHGWGGEGGGAVGAAGASGATAAAAAAAEELEGTGGDVEGAAGGGGGERLDLVYLDCTFADLPLDFPTREDAVRQAEQLIRRVGPGARVYLAADMLGQEPLLALAGSAFNKPVYVPPPERHREYGFDNADLLRERRGALAALQQHPDLAPHLTLSDDPACTFHMCGVRNFAQRGGARASRTGSGSLRRTGSGSGAGGGAAVGAAPTAPSAELSNSLGEGAAGAVLPDPDGGEGEEGSGPAAAAALKGDEATGAAAGGSGRCLYIRASTQVFAQQVRAQYSSQGQMLSARAASPPPTAAIQERSVHYVLFSQHSSRGELVAALDALRPRAVLPINQDQIGSMAALVAERAGPEPPQRVAAEIEARLAWRVDAAAAGAAGAAAAAGVGRSAGRAAADPDSWDWDEEEGGEHEAQGHQSGLLEEQPQHQLEDRQDARQGQQRTLPTPAPHDRAAPRVDAVATVTLGGGGTGAGAQGSLPKDGSEPPLMRPLLPPAAHAAPAQPDGGGLRDVSSLERRCLLLQRLGFPLRMDGSCDSGGTGSGAPGGSSGGAGGGGGASAFALAYAQALRAAIISATAEAAAARRRQQQEEMGWQAGGGGTWCRCATLTCMCAAATARLRAQGRRCCCGDVAALPAPQVSAAAGETGRSPPPRVATLSGLQRMRGATAMGAQTAAAAAGTAGEGETGALADTRGDGAGTGPGAHSRCPRPPLELQTAPQQALRSPLRPIQPLGPIAGVAEQKQPQQQGHMQQQGDKPASLVASKTAHQPGGAAAGAAEATGTPARSRRTPLGDTVPRATCLLSLILGSPGSASQPSPLYPQHRHGNQLGATGRAGVAPNPQRPCDHTAGVTPPAPPHATPRDRMEMAACSGGSRGSGSGGTIGGQRAGDRRRLSGFVGLFTTPDSPESASECQRFRRLSPARPPLDLPSPGVCQSLQQPALVRVEACGWELGGKGPGAVEMRDAAGAADQEQVPPCTKPGWAAAAGVSAALASPMGAGHREPFSGIPNGKRPRLLPTSATGMGVVAGATANATSSCYLAALLASSSDEGE</sequence>
<feature type="compositionally biased region" description="Acidic residues" evidence="1">
    <location>
        <begin position="516"/>
        <end position="526"/>
    </location>
</feature>
<keyword evidence="3" id="KW-1185">Reference proteome</keyword>
<dbReference type="InterPro" id="IPR036866">
    <property type="entry name" value="RibonucZ/Hydroxyglut_hydro"/>
</dbReference>
<feature type="compositionally biased region" description="Gly residues" evidence="1">
    <location>
        <begin position="310"/>
        <end position="319"/>
    </location>
</feature>
<reference evidence="2" key="1">
    <citation type="journal article" date="2020" name="bioRxiv">
        <title>Comparative genomics of Chlamydomonas.</title>
        <authorList>
            <person name="Craig R.J."/>
            <person name="Hasan A.R."/>
            <person name="Ness R.W."/>
            <person name="Keightley P.D."/>
        </authorList>
    </citation>
    <scope>NUCLEOTIDE SEQUENCE</scope>
    <source>
        <strain evidence="2">SAG 7.73</strain>
    </source>
</reference>
<accession>A0A835SFL8</accession>
<dbReference type="GO" id="GO:0035312">
    <property type="term" value="F:5'-3' DNA exonuclease activity"/>
    <property type="evidence" value="ECO:0007669"/>
    <property type="project" value="TreeGrafter"/>
</dbReference>
<feature type="compositionally biased region" description="Basic and acidic residues" evidence="1">
    <location>
        <begin position="541"/>
        <end position="552"/>
    </location>
</feature>